<gene>
    <name evidence="2" type="ORF">L1O03_02925</name>
</gene>
<evidence type="ECO:0000313" key="3">
    <source>
        <dbReference type="Proteomes" id="UP001139336"/>
    </source>
</evidence>
<dbReference type="RefSeq" id="WP_236117906.1">
    <property type="nucleotide sequence ID" value="NZ_JAKGSI010000001.1"/>
</dbReference>
<proteinExistence type="predicted"/>
<dbReference type="EMBL" id="JAKGSI010000001">
    <property type="protein sequence ID" value="MCF4006131.1"/>
    <property type="molecule type" value="Genomic_DNA"/>
</dbReference>
<feature type="compositionally biased region" description="Polar residues" evidence="1">
    <location>
        <begin position="271"/>
        <end position="281"/>
    </location>
</feature>
<reference evidence="2" key="1">
    <citation type="submission" date="2022-01" db="EMBL/GenBank/DDBJ databases">
        <title>Corynebacterium sp. nov isolated from isolated from the feces of the greater white-fronted geese (Anser albifrons) at Poyang Lake, PR China.</title>
        <authorList>
            <person name="Liu Q."/>
        </authorList>
    </citation>
    <scope>NUCLEOTIDE SEQUENCE</scope>
    <source>
        <strain evidence="2">JCM 32435</strain>
    </source>
</reference>
<feature type="region of interest" description="Disordered" evidence="1">
    <location>
        <begin position="262"/>
        <end position="281"/>
    </location>
</feature>
<evidence type="ECO:0000256" key="1">
    <source>
        <dbReference type="SAM" id="MobiDB-lite"/>
    </source>
</evidence>
<sequence length="281" mass="32292">MKNLDKWVQETLEERLAVASQTLPCARRLDVPGPEELATLPLPELVAEASRQLTENGGLLLPKRRDALVETFGLRGFQHTAHMIERVPTQGDLDMIDAYREYQKTAALWDDRSNRQDERDLVRGVKKAIKRHEKGEDLPEINHSDMFDYTRSGTNTANDTPRIVATMYTESMPPKQEEIDTVLDSKQKQYQVAFDETDIGDEEELRNRSVDVNTDKMSTMSREKAKSKDRRRLNPKVLRAARMISMVGAQETLRHVEKTKRAFEEAATPQHLPSYTKNRIM</sequence>
<accession>A0A9X1QND9</accession>
<evidence type="ECO:0000313" key="2">
    <source>
        <dbReference type="EMBL" id="MCF4006131.1"/>
    </source>
</evidence>
<dbReference type="AlphaFoldDB" id="A0A9X1QND9"/>
<protein>
    <submittedName>
        <fullName evidence="2">Uncharacterized protein</fullName>
    </submittedName>
</protein>
<organism evidence="2 3">
    <name type="scientific">Corynebacterium uropygiale</name>
    <dbReference type="NCBI Taxonomy" id="1775911"/>
    <lineage>
        <taxon>Bacteria</taxon>
        <taxon>Bacillati</taxon>
        <taxon>Actinomycetota</taxon>
        <taxon>Actinomycetes</taxon>
        <taxon>Mycobacteriales</taxon>
        <taxon>Corynebacteriaceae</taxon>
        <taxon>Corynebacterium</taxon>
    </lineage>
</organism>
<keyword evidence="3" id="KW-1185">Reference proteome</keyword>
<dbReference type="Proteomes" id="UP001139336">
    <property type="component" value="Unassembled WGS sequence"/>
</dbReference>
<comment type="caution">
    <text evidence="2">The sequence shown here is derived from an EMBL/GenBank/DDBJ whole genome shotgun (WGS) entry which is preliminary data.</text>
</comment>
<name>A0A9X1QND9_9CORY</name>